<feature type="transmembrane region" description="Helical" evidence="1">
    <location>
        <begin position="20"/>
        <end position="37"/>
    </location>
</feature>
<dbReference type="RefSeq" id="WP_122971032.1">
    <property type="nucleotide sequence ID" value="NZ_RHLQ01000006.1"/>
</dbReference>
<dbReference type="AlphaFoldDB" id="A0A3M8HEA8"/>
<feature type="transmembrane region" description="Helical" evidence="1">
    <location>
        <begin position="211"/>
        <end position="233"/>
    </location>
</feature>
<dbReference type="OrthoDB" id="198399at2"/>
<keyword evidence="1" id="KW-0472">Membrane</keyword>
<dbReference type="Gene3D" id="2.30.42.10">
    <property type="match status" value="1"/>
</dbReference>
<feature type="transmembrane region" description="Helical" evidence="1">
    <location>
        <begin position="183"/>
        <end position="205"/>
    </location>
</feature>
<sequence length="389" mass="43349">MVTEILLEIAIAIGRMFINPLFYLAILMAVYLGYRRVKRERKFFHTRILWGWSETKGLLSEGLLVSLCISILSIAFGLTVSAELLYFVTIASMIALILYVFHFLSPILIFTLSLVALMVMDYFDWTFSLLGFKFNGVNLTEGTAVTTTLLVGLLLVAEGLLIRKNGASYASPIVENTKRGLKSVAFLSKKIWILPIFFVIPGNAIDAYMPWWPQFSLGATQFSLVLFPIVLGFQQMARRSLPVQLYPKMGRKIVLLGVLVVMGGLVAYFEPIVGIICLVVGAVARIVLAIAYKVSEKRDIYAVSPQSMGVMIAGVLPNSPADKMGLDVGEVIRKVNGVEVHTERQLYEALQINAAHCRLEVLNHQKEVRLTQHVVYSDDHHRIGLLIAE</sequence>
<evidence type="ECO:0000313" key="3">
    <source>
        <dbReference type="EMBL" id="RND00639.1"/>
    </source>
</evidence>
<organism evidence="3 4">
    <name type="scientific">Lysinibacillus halotolerans</name>
    <dbReference type="NCBI Taxonomy" id="1368476"/>
    <lineage>
        <taxon>Bacteria</taxon>
        <taxon>Bacillati</taxon>
        <taxon>Bacillota</taxon>
        <taxon>Bacilli</taxon>
        <taxon>Bacillales</taxon>
        <taxon>Bacillaceae</taxon>
        <taxon>Lysinibacillus</taxon>
    </lineage>
</organism>
<comment type="caution">
    <text evidence="3">The sequence shown here is derived from an EMBL/GenBank/DDBJ whole genome shotgun (WGS) entry which is preliminary data.</text>
</comment>
<feature type="transmembrane region" description="Helical" evidence="1">
    <location>
        <begin position="58"/>
        <end position="78"/>
    </location>
</feature>
<feature type="transmembrane region" description="Helical" evidence="1">
    <location>
        <begin position="144"/>
        <end position="162"/>
    </location>
</feature>
<feature type="transmembrane region" description="Helical" evidence="1">
    <location>
        <begin position="108"/>
        <end position="132"/>
    </location>
</feature>
<dbReference type="Pfam" id="PF17820">
    <property type="entry name" value="PDZ_6"/>
    <property type="match status" value="1"/>
</dbReference>
<proteinExistence type="predicted"/>
<evidence type="ECO:0000259" key="2">
    <source>
        <dbReference type="PROSITE" id="PS50106"/>
    </source>
</evidence>
<dbReference type="InterPro" id="IPR001478">
    <property type="entry name" value="PDZ"/>
</dbReference>
<dbReference type="SMART" id="SM00228">
    <property type="entry name" value="PDZ"/>
    <property type="match status" value="1"/>
</dbReference>
<evidence type="ECO:0000256" key="1">
    <source>
        <dbReference type="SAM" id="Phobius"/>
    </source>
</evidence>
<accession>A0A3M8HEA8</accession>
<evidence type="ECO:0000313" key="4">
    <source>
        <dbReference type="Proteomes" id="UP000279909"/>
    </source>
</evidence>
<keyword evidence="4" id="KW-1185">Reference proteome</keyword>
<keyword evidence="1" id="KW-1133">Transmembrane helix</keyword>
<protein>
    <submittedName>
        <fullName evidence="3">PDZ domain-containing protein</fullName>
    </submittedName>
</protein>
<dbReference type="PROSITE" id="PS50106">
    <property type="entry name" value="PDZ"/>
    <property type="match status" value="1"/>
</dbReference>
<dbReference type="Proteomes" id="UP000279909">
    <property type="component" value="Unassembled WGS sequence"/>
</dbReference>
<dbReference type="InterPro" id="IPR036034">
    <property type="entry name" value="PDZ_sf"/>
</dbReference>
<dbReference type="EMBL" id="RHLQ01000006">
    <property type="protein sequence ID" value="RND00639.1"/>
    <property type="molecule type" value="Genomic_DNA"/>
</dbReference>
<feature type="domain" description="PDZ" evidence="2">
    <location>
        <begin position="289"/>
        <end position="365"/>
    </location>
</feature>
<dbReference type="InterPro" id="IPR041489">
    <property type="entry name" value="PDZ_6"/>
</dbReference>
<feature type="transmembrane region" description="Helical" evidence="1">
    <location>
        <begin position="253"/>
        <end position="269"/>
    </location>
</feature>
<name>A0A3M8HEA8_9BACI</name>
<reference evidence="3 4" key="1">
    <citation type="journal article" date="2014" name="Int. J. Syst. Evol. Microbiol.">
        <title>Lysinibacillus halotolerans sp. nov., isolated from saline-alkaline soil.</title>
        <authorList>
            <person name="Kong D."/>
            <person name="Wang Y."/>
            <person name="Zhao B."/>
            <person name="Li Y."/>
            <person name="Song J."/>
            <person name="Zhai Y."/>
            <person name="Zhang C."/>
            <person name="Wang H."/>
            <person name="Chen X."/>
            <person name="Zhao B."/>
            <person name="Ruan Z."/>
        </authorList>
    </citation>
    <scope>NUCLEOTIDE SEQUENCE [LARGE SCALE GENOMIC DNA]</scope>
    <source>
        <strain evidence="3 4">MCCC 1A12703</strain>
    </source>
</reference>
<dbReference type="SUPFAM" id="SSF50156">
    <property type="entry name" value="PDZ domain-like"/>
    <property type="match status" value="1"/>
</dbReference>
<gene>
    <name evidence="3" type="ORF">EC501_04135</name>
</gene>
<keyword evidence="1" id="KW-0812">Transmembrane</keyword>